<feature type="region of interest" description="Disordered" evidence="12">
    <location>
        <begin position="213"/>
        <end position="246"/>
    </location>
</feature>
<evidence type="ECO:0000256" key="2">
    <source>
        <dbReference type="ARBA" id="ARBA00004496"/>
    </source>
</evidence>
<gene>
    <name evidence="17" type="ORF">D0868_09678</name>
    <name evidence="16" type="ORF">D0869_06328</name>
</gene>
<feature type="transmembrane region" description="Helical" evidence="13">
    <location>
        <begin position="316"/>
        <end position="340"/>
    </location>
</feature>
<dbReference type="SUPFAM" id="SSF52540">
    <property type="entry name" value="P-loop containing nucleoside triphosphate hydrolases"/>
    <property type="match status" value="2"/>
</dbReference>
<accession>A0A3M6WU24</accession>
<evidence type="ECO:0000259" key="14">
    <source>
        <dbReference type="PROSITE" id="PS50893"/>
    </source>
</evidence>
<dbReference type="PANTHER" id="PTHR43394:SF15">
    <property type="entry name" value="ALPHA-FACTOR-TRANSPORTING ATPASE"/>
    <property type="match status" value="1"/>
</dbReference>
<feature type="transmembrane region" description="Helical" evidence="13">
    <location>
        <begin position="419"/>
        <end position="437"/>
    </location>
</feature>
<evidence type="ECO:0000313" key="17">
    <source>
        <dbReference type="EMBL" id="RMX99174.1"/>
    </source>
</evidence>
<evidence type="ECO:0000256" key="10">
    <source>
        <dbReference type="ARBA" id="ARBA00061201"/>
    </source>
</evidence>
<feature type="compositionally biased region" description="Basic residues" evidence="12">
    <location>
        <begin position="1649"/>
        <end position="1659"/>
    </location>
</feature>
<dbReference type="Gene3D" id="1.20.1560.10">
    <property type="entry name" value="ABC transporter type 1, transmembrane domain"/>
    <property type="match status" value="3"/>
</dbReference>
<feature type="compositionally biased region" description="Low complexity" evidence="12">
    <location>
        <begin position="230"/>
        <end position="242"/>
    </location>
</feature>
<feature type="transmembrane region" description="Helical" evidence="13">
    <location>
        <begin position="1089"/>
        <end position="1112"/>
    </location>
</feature>
<dbReference type="InterPro" id="IPR036640">
    <property type="entry name" value="ABC1_TM_sf"/>
</dbReference>
<dbReference type="Pfam" id="PF00664">
    <property type="entry name" value="ABC_membrane"/>
    <property type="match status" value="2"/>
</dbReference>
<dbReference type="Proteomes" id="UP000281245">
    <property type="component" value="Unassembled WGS sequence"/>
</dbReference>
<dbReference type="PROSITE" id="PS00211">
    <property type="entry name" value="ABC_TRANSPORTER_1"/>
    <property type="match status" value="1"/>
</dbReference>
<evidence type="ECO:0000256" key="9">
    <source>
        <dbReference type="ARBA" id="ARBA00023136"/>
    </source>
</evidence>
<dbReference type="SMART" id="SM00382">
    <property type="entry name" value="AAA"/>
    <property type="match status" value="2"/>
</dbReference>
<reference evidence="18 19" key="1">
    <citation type="journal article" date="2018" name="BMC Genomics">
        <title>Genomic evidence for intraspecific hybridization in a clonal and extremely halotolerant yeast.</title>
        <authorList>
            <person name="Gostincar C."/>
            <person name="Stajich J.E."/>
            <person name="Zupancic J."/>
            <person name="Zalar P."/>
            <person name="Gunde-Cimerman N."/>
        </authorList>
    </citation>
    <scope>NUCLEOTIDE SEQUENCE [LARGE SCALE GENOMIC DNA]</scope>
    <source>
        <strain evidence="17 19">EXF-6654</strain>
        <strain evidence="16 18">EXF-6656</strain>
    </source>
</reference>
<dbReference type="GO" id="GO:0005524">
    <property type="term" value="F:ATP binding"/>
    <property type="evidence" value="ECO:0007669"/>
    <property type="project" value="UniProtKB-KW"/>
</dbReference>
<keyword evidence="6" id="KW-0547">Nucleotide-binding</keyword>
<dbReference type="InterPro" id="IPR021148">
    <property type="entry name" value="Polysacc_synth_dom"/>
</dbReference>
<dbReference type="InterPro" id="IPR039421">
    <property type="entry name" value="Type_1_exporter"/>
</dbReference>
<dbReference type="FunFam" id="3.40.50.300:FF:001471">
    <property type="entry name" value="P-loop containing nucleoside triphosphate hydrolase protein"/>
    <property type="match status" value="1"/>
</dbReference>
<evidence type="ECO:0000256" key="12">
    <source>
        <dbReference type="SAM" id="MobiDB-lite"/>
    </source>
</evidence>
<feature type="domain" description="ABC transporter" evidence="14">
    <location>
        <begin position="597"/>
        <end position="836"/>
    </location>
</feature>
<evidence type="ECO:0000256" key="8">
    <source>
        <dbReference type="ARBA" id="ARBA00022989"/>
    </source>
</evidence>
<feature type="compositionally biased region" description="Basic residues" evidence="12">
    <location>
        <begin position="1628"/>
        <end position="1639"/>
    </location>
</feature>
<keyword evidence="4" id="KW-0963">Cytoplasm</keyword>
<dbReference type="Gene3D" id="3.40.50.300">
    <property type="entry name" value="P-loop containing nucleotide triphosphate hydrolases"/>
    <property type="match status" value="2"/>
</dbReference>
<dbReference type="PANTHER" id="PTHR43394">
    <property type="entry name" value="ATP-DEPENDENT PERMEASE MDL1, MITOCHONDRIAL"/>
    <property type="match status" value="1"/>
</dbReference>
<dbReference type="Proteomes" id="UP000282582">
    <property type="component" value="Unassembled WGS sequence"/>
</dbReference>
<dbReference type="FunFam" id="1.10.3560.10:FF:000001">
    <property type="entry name" value="Protein PBDC1 homolog"/>
    <property type="match status" value="1"/>
</dbReference>
<dbReference type="FunFam" id="3.40.50.300:FF:000604">
    <property type="entry name" value="ABC transporter B family member 28"/>
    <property type="match status" value="1"/>
</dbReference>
<feature type="domain" description="ABC transmembrane type-1" evidence="15">
    <location>
        <begin position="1058"/>
        <end position="1337"/>
    </location>
</feature>
<feature type="transmembrane region" description="Helical" evidence="13">
    <location>
        <begin position="1308"/>
        <end position="1326"/>
    </location>
</feature>
<dbReference type="Gene3D" id="1.10.3560.10">
    <property type="entry name" value="yst0336 like domain"/>
    <property type="match status" value="1"/>
</dbReference>
<dbReference type="PROSITE" id="PS50893">
    <property type="entry name" value="ABC_TRANSPORTER_2"/>
    <property type="match status" value="2"/>
</dbReference>
<dbReference type="InterPro" id="IPR017871">
    <property type="entry name" value="ABC_transporter-like_CS"/>
</dbReference>
<dbReference type="InterPro" id="IPR011527">
    <property type="entry name" value="ABC1_TM_dom"/>
</dbReference>
<feature type="transmembrane region" description="Helical" evidence="13">
    <location>
        <begin position="500"/>
        <end position="520"/>
    </location>
</feature>
<keyword evidence="7" id="KW-0067">ATP-binding</keyword>
<feature type="transmembrane region" description="Helical" evidence="13">
    <location>
        <begin position="1047"/>
        <end position="1069"/>
    </location>
</feature>
<keyword evidence="5 13" id="KW-0812">Transmembrane</keyword>
<dbReference type="EMBL" id="QWIJ01000462">
    <property type="protein sequence ID" value="RMX82077.1"/>
    <property type="molecule type" value="Genomic_DNA"/>
</dbReference>
<sequence>MSLTSPAGPIDPNQADNFEEIEKQFAVKVVEHMTTYWAILEKMPGSKLRLTKMDDEILDHFKSEFPDYDLKATINEDEMKSKEGKERWRNFINTYEKKIEDYNFGTMLRSNPSFEYGEKESIFAVRMQFYAIEIARNRAGLNDWVYEKAQKEGRWLRRISSAVALAFDKVAVDEDDGFPLSASSRPQEATNFNVTSLWILVLLPDGSIPRASAMSPKAAAKQEQPASRLSTGSDSVSDGGSSKSEHDQKAPWKALFFFTTKANLPIVISAVICSIACGAVMPIEAFITGKIFDGFSSYALGKYTATEFLNNQKKYVIYQVALSGASWVFHSCEFMLWLAFGELQAKSARDRLFHGLLEREIEWYDMRKNGIGALLPRLQTQIRDLQLAVAQPLGMLVCAIAQCILSLAEAFFFSWKLTLVTLASAPLLGVAITFISARMQVYVVKQQEKLAEAQKYCLNAFGAIETVKCFNGQGIERHKYMMMIRECAQFYFKVVKWNGLMMSVGVLLTSGMIVQGFYYGGVLIRKGEITPGTVVTCFFSAIGAFSALQLVMPHMMTLEKGRTAGLTLRAVMAEMDKGTVLRRLSGLLSPLECRGEIEVRNAAFAYPARPDQLALDNVSMFIPSGEMTFLIGKSGSGKSTLSQLLMRFYSASQGQVLVDGIPVESLRVDWLRSNVTLVEQQRLLFNDTIFQNIAFGKEDYEDVTKSEVLEAAEFALLQLMISDMPKGLDTMVGHKGGTMSGGQRQRMALARARLRDTPILMLDESTSALDYISRQLMMDAIRRWRHGKTTIVITHDIAQILPDDYVFVLEHGKLVQEGYRKHLAQMKNTPFQDFLAPDEKALTSPFDSRKGTAFSSIHTRGSSLDSPLEDEQQEHVLHDPLEARLDASESNKRVSLLPAAFTEGSPVPFMGAFGGMKGAGSPWMRLAQASTPPSTSPVEPARSSWLWDTDVGSKTTTQRQNAQDTSGWSTKLEQLVERTGKRAIDARKTVDGVRRRRVMRSEEDGVPLKTIAEEEDEKPAPLVSQKEKNFTTILATIWPVLDWKNRILMIIGFYGCSVHAAANPVFSFVLAKLVSTFSLPGNQQTKQLLYSMMILLIAFSDAFHCWLLRFLLGKCGQIWTDNYRERAMERLLDQPKAFFDQQENAVSHLSDCLDRYAEYMRELLGIFTGLGYIALLMCFISVVWAIATQWKMALIALASAPYIFGTTRVFASVSGKWESLSNDAAEDASAIFMETFTNIKTVRALTLELYFRNKYITATNHALVVGVKRSFYTGFFFGVSDSAGHFAQGLVLYIGSWLASQGTSVNSVIQVAVILTFAIVGIGGILECIPQIGNSLDAASRFLRLSKLEKSSHEHLGDTRIETIGEIVFDSLRFAYPSRPEQLVLKDVNLRIQPGTCTAIVGGSGSGKSTIAYLLLDIWSTTQTPLPGFAKAGELTIGGRDVQSISTPALRSLIVSVSQTPTLFAATVAENIAYGLPEESRHNNLPSIIRAAKQAGIHDFITSLAHGYNTLIGDGGMGLSGGQAQRVAIARALVRQPSVLILDEATSALDVESADLIRQTIKDLVEAPGRALTVIIITHSRNMMEFAEHIVVLDQGQIVEEGDFEELVAKGGALTNLLSGGEWDGSHRRGKKSRARGTPKLKEVDWRAKGKAQRRPRMN</sequence>
<evidence type="ECO:0000256" key="5">
    <source>
        <dbReference type="ARBA" id="ARBA00022692"/>
    </source>
</evidence>
<evidence type="ECO:0000256" key="7">
    <source>
        <dbReference type="ARBA" id="ARBA00022840"/>
    </source>
</evidence>
<dbReference type="VEuPathDB" id="FungiDB:BTJ68_06352"/>
<dbReference type="Pfam" id="PF00005">
    <property type="entry name" value="ABC_tran"/>
    <property type="match status" value="2"/>
</dbReference>
<dbReference type="InterPro" id="IPR003439">
    <property type="entry name" value="ABC_transporter-like_ATP-bd"/>
</dbReference>
<dbReference type="GO" id="GO:0090374">
    <property type="term" value="P:oligopeptide export from mitochondrion"/>
    <property type="evidence" value="ECO:0007669"/>
    <property type="project" value="TreeGrafter"/>
</dbReference>
<dbReference type="CDD" id="cd18577">
    <property type="entry name" value="ABC_6TM_Pgp_ABCB1_D1_like"/>
    <property type="match status" value="1"/>
</dbReference>
<evidence type="ECO:0000256" key="4">
    <source>
        <dbReference type="ARBA" id="ARBA00022490"/>
    </source>
</evidence>
<feature type="transmembrane region" description="Helical" evidence="13">
    <location>
        <begin position="393"/>
        <end position="413"/>
    </location>
</feature>
<comment type="caution">
    <text evidence="16">The sequence shown here is derived from an EMBL/GenBank/DDBJ whole genome shotgun (WGS) entry which is preliminary data.</text>
</comment>
<proteinExistence type="inferred from homology"/>
<feature type="domain" description="ABC transmembrane type-1" evidence="15">
    <location>
        <begin position="270"/>
        <end position="560"/>
    </location>
</feature>
<evidence type="ECO:0000256" key="6">
    <source>
        <dbReference type="ARBA" id="ARBA00022741"/>
    </source>
</evidence>
<dbReference type="InterPro" id="IPR027417">
    <property type="entry name" value="P-loop_NTPase"/>
</dbReference>
<dbReference type="GO" id="GO:0005743">
    <property type="term" value="C:mitochondrial inner membrane"/>
    <property type="evidence" value="ECO:0007669"/>
    <property type="project" value="TreeGrafter"/>
</dbReference>
<feature type="domain" description="ABC transporter" evidence="14">
    <location>
        <begin position="1367"/>
        <end position="1620"/>
    </location>
</feature>
<dbReference type="SUPFAM" id="SSF90123">
    <property type="entry name" value="ABC transporter transmembrane region"/>
    <property type="match status" value="2"/>
</dbReference>
<comment type="similarity">
    <text evidence="10">Belongs to the PBDC1 family.</text>
</comment>
<evidence type="ECO:0000256" key="13">
    <source>
        <dbReference type="SAM" id="Phobius"/>
    </source>
</evidence>
<dbReference type="PROSITE" id="PS50929">
    <property type="entry name" value="ABC_TM1F"/>
    <property type="match status" value="2"/>
</dbReference>
<dbReference type="GO" id="GO:0016887">
    <property type="term" value="F:ATP hydrolysis activity"/>
    <property type="evidence" value="ECO:0007669"/>
    <property type="project" value="InterPro"/>
</dbReference>
<comment type="subcellular location">
    <subcellularLocation>
        <location evidence="2">Cytoplasm</location>
    </subcellularLocation>
    <subcellularLocation>
        <location evidence="1">Membrane</location>
        <topology evidence="1">Multi-pass membrane protein</topology>
    </subcellularLocation>
</comment>
<feature type="transmembrane region" description="Helical" evidence="13">
    <location>
        <begin position="532"/>
        <end position="552"/>
    </location>
</feature>
<keyword evidence="8 13" id="KW-1133">Transmembrane helix</keyword>
<dbReference type="VEuPathDB" id="FungiDB:BTJ68_06351"/>
<feature type="transmembrane region" description="Helical" evidence="13">
    <location>
        <begin position="1192"/>
        <end position="1211"/>
    </location>
</feature>
<dbReference type="InterPro" id="IPR003593">
    <property type="entry name" value="AAA+_ATPase"/>
</dbReference>
<feature type="transmembrane region" description="Helical" evidence="13">
    <location>
        <begin position="262"/>
        <end position="283"/>
    </location>
</feature>
<evidence type="ECO:0000256" key="3">
    <source>
        <dbReference type="ARBA" id="ARBA00022448"/>
    </source>
</evidence>
<dbReference type="GO" id="GO:0015421">
    <property type="term" value="F:ABC-type oligopeptide transporter activity"/>
    <property type="evidence" value="ECO:0007669"/>
    <property type="project" value="TreeGrafter"/>
</dbReference>
<keyword evidence="3" id="KW-0813">Transport</keyword>
<dbReference type="CDD" id="cd18578">
    <property type="entry name" value="ABC_6TM_Pgp_ABCB1_D2_like"/>
    <property type="match status" value="1"/>
</dbReference>
<dbReference type="OrthoDB" id="6500128at2759"/>
<dbReference type="InterPro" id="IPR023139">
    <property type="entry name" value="PBDC1-like_dom_sf"/>
</dbReference>
<evidence type="ECO:0000313" key="19">
    <source>
        <dbReference type="Proteomes" id="UP000282582"/>
    </source>
</evidence>
<keyword evidence="9 13" id="KW-0472">Membrane</keyword>
<evidence type="ECO:0000259" key="15">
    <source>
        <dbReference type="PROSITE" id="PS50929"/>
    </source>
</evidence>
<dbReference type="EMBL" id="QWIK01000943">
    <property type="protein sequence ID" value="RMX99174.1"/>
    <property type="molecule type" value="Genomic_DNA"/>
</dbReference>
<protein>
    <recommendedName>
        <fullName evidence="11">Protein PBDC1 homolog</fullName>
    </recommendedName>
</protein>
<evidence type="ECO:0000256" key="11">
    <source>
        <dbReference type="ARBA" id="ARBA00069779"/>
    </source>
</evidence>
<feature type="region of interest" description="Disordered" evidence="12">
    <location>
        <begin position="1620"/>
        <end position="1659"/>
    </location>
</feature>
<evidence type="ECO:0000313" key="18">
    <source>
        <dbReference type="Proteomes" id="UP000281245"/>
    </source>
</evidence>
<evidence type="ECO:0000256" key="1">
    <source>
        <dbReference type="ARBA" id="ARBA00004141"/>
    </source>
</evidence>
<dbReference type="Pfam" id="PF04669">
    <property type="entry name" value="PBDC1"/>
    <property type="match status" value="1"/>
</dbReference>
<name>A0A3M6WU24_HORWE</name>
<evidence type="ECO:0000313" key="16">
    <source>
        <dbReference type="EMBL" id="RMX82077.1"/>
    </source>
</evidence>
<organism evidence="16 18">
    <name type="scientific">Hortaea werneckii</name>
    <name type="common">Black yeast</name>
    <name type="synonym">Cladosporium werneckii</name>
    <dbReference type="NCBI Taxonomy" id="91943"/>
    <lineage>
        <taxon>Eukaryota</taxon>
        <taxon>Fungi</taxon>
        <taxon>Dikarya</taxon>
        <taxon>Ascomycota</taxon>
        <taxon>Pezizomycotina</taxon>
        <taxon>Dothideomycetes</taxon>
        <taxon>Dothideomycetidae</taxon>
        <taxon>Mycosphaerellales</taxon>
        <taxon>Teratosphaeriaceae</taxon>
        <taxon>Hortaea</taxon>
    </lineage>
</organism>
<feature type="transmembrane region" description="Helical" evidence="13">
    <location>
        <begin position="1163"/>
        <end position="1186"/>
    </location>
</feature>